<dbReference type="EMBL" id="MVHJ01000009">
    <property type="protein sequence ID" value="ORA04553.1"/>
    <property type="molecule type" value="Genomic_DNA"/>
</dbReference>
<dbReference type="GO" id="GO:0005975">
    <property type="term" value="P:carbohydrate metabolic process"/>
    <property type="evidence" value="ECO:0007669"/>
    <property type="project" value="InterPro"/>
</dbReference>
<name>A0A1W9YWW0_MYCBA</name>
<reference evidence="4 5" key="1">
    <citation type="submission" date="2017-02" db="EMBL/GenBank/DDBJ databases">
        <title>The new phylogeny of genus Mycobacterium.</title>
        <authorList>
            <person name="Tortoli E."/>
            <person name="Trovato A."/>
            <person name="Cirillo D.M."/>
        </authorList>
    </citation>
    <scope>NUCLEOTIDE SEQUENCE [LARGE SCALE GENOMIC DNA]</scope>
    <source>
        <strain evidence="4 5">DSM 45578</strain>
    </source>
</reference>
<evidence type="ECO:0000259" key="3">
    <source>
        <dbReference type="Pfam" id="PF01522"/>
    </source>
</evidence>
<dbReference type="GO" id="GO:0005576">
    <property type="term" value="C:extracellular region"/>
    <property type="evidence" value="ECO:0007669"/>
    <property type="project" value="UniProtKB-SubCell"/>
</dbReference>
<evidence type="ECO:0000313" key="5">
    <source>
        <dbReference type="Proteomes" id="UP000192366"/>
    </source>
</evidence>
<gene>
    <name evidence="4" type="ORF">BST17_12635</name>
</gene>
<evidence type="ECO:0000256" key="2">
    <source>
        <dbReference type="ARBA" id="ARBA00022729"/>
    </source>
</evidence>
<dbReference type="GO" id="GO:0016810">
    <property type="term" value="F:hydrolase activity, acting on carbon-nitrogen (but not peptide) bonds"/>
    <property type="evidence" value="ECO:0007669"/>
    <property type="project" value="InterPro"/>
</dbReference>
<dbReference type="AlphaFoldDB" id="A0A1W9YWW0"/>
<protein>
    <submittedName>
        <fullName evidence="4">Polysaccharide deacetylase</fullName>
    </submittedName>
</protein>
<dbReference type="InterPro" id="IPR051398">
    <property type="entry name" value="Polysacch_Deacetylase"/>
</dbReference>
<keyword evidence="2" id="KW-0732">Signal</keyword>
<dbReference type="RefSeq" id="WP_083058340.1">
    <property type="nucleotide sequence ID" value="NZ_JACKVM010000016.1"/>
</dbReference>
<dbReference type="InterPro" id="IPR002509">
    <property type="entry name" value="NODB_dom"/>
</dbReference>
<dbReference type="Pfam" id="PF01522">
    <property type="entry name" value="Polysacc_deac_1"/>
    <property type="match status" value="1"/>
</dbReference>
<dbReference type="CDD" id="cd10918">
    <property type="entry name" value="CE4_NodB_like_5s_6s"/>
    <property type="match status" value="1"/>
</dbReference>
<dbReference type="PANTHER" id="PTHR34216">
    <property type="match status" value="1"/>
</dbReference>
<dbReference type="OrthoDB" id="9782872at2"/>
<dbReference type="InterPro" id="IPR011330">
    <property type="entry name" value="Glyco_hydro/deAcase_b/a-brl"/>
</dbReference>
<proteinExistence type="predicted"/>
<dbReference type="Gene3D" id="3.20.20.370">
    <property type="entry name" value="Glycoside hydrolase/deacetylase"/>
    <property type="match status" value="1"/>
</dbReference>
<organism evidence="4 5">
    <name type="scientific">Mycolicibacterium bacteremicum</name>
    <name type="common">Mycobacterium bacteremicum</name>
    <dbReference type="NCBI Taxonomy" id="564198"/>
    <lineage>
        <taxon>Bacteria</taxon>
        <taxon>Bacillati</taxon>
        <taxon>Actinomycetota</taxon>
        <taxon>Actinomycetes</taxon>
        <taxon>Mycobacteriales</taxon>
        <taxon>Mycobacteriaceae</taxon>
        <taxon>Mycolicibacterium</taxon>
    </lineage>
</organism>
<dbReference type="Proteomes" id="UP000192366">
    <property type="component" value="Unassembled WGS sequence"/>
</dbReference>
<dbReference type="SUPFAM" id="SSF88713">
    <property type="entry name" value="Glycoside hydrolase/deacetylase"/>
    <property type="match status" value="1"/>
</dbReference>
<evidence type="ECO:0000256" key="1">
    <source>
        <dbReference type="ARBA" id="ARBA00004613"/>
    </source>
</evidence>
<comment type="caution">
    <text evidence="4">The sequence shown here is derived from an EMBL/GenBank/DDBJ whole genome shotgun (WGS) entry which is preliminary data.</text>
</comment>
<dbReference type="STRING" id="564198.BST17_12635"/>
<sequence>MITKPSQPENTGAEDVAARRARMKLLAARTLCAAGVPAFARWKNSGRLAILMFHGVEGEPLSPACDYVHDAATLRRQLGYLRRHFHVLPLQEALERLRDGTLPRRAATLTFDDGTRNLAIHAAPVLRDLGLPAAVFLATGPMGTGEALWPDQLWIAFAHTAVTEIDLGPVGLGRYSLRNVADRTEVRNTVVQHFKQLPDAERIARVDWLVAELGADIDARGGPFEMLSWDEARVLAGDGLVSLYPHTVTHPILSRCTDNKVDYEISESCLVVERQTGSKPTIFAYPNGGVQDFDMRAKGALRRNGVRWALSTTHGFADSDSDPLALPRIGIGSNHSLALYRLKISGFELRRPRLRGAVARRRIGAAVAGPVPSGQRLGVRGAESGMVDDVRGV</sequence>
<keyword evidence="5" id="KW-1185">Reference proteome</keyword>
<feature type="domain" description="NodB homology" evidence="3">
    <location>
        <begin position="100"/>
        <end position="292"/>
    </location>
</feature>
<dbReference type="PANTHER" id="PTHR34216:SF3">
    <property type="entry name" value="POLY-BETA-1,6-N-ACETYL-D-GLUCOSAMINE N-DEACETYLASE"/>
    <property type="match status" value="1"/>
</dbReference>
<evidence type="ECO:0000313" key="4">
    <source>
        <dbReference type="EMBL" id="ORA04553.1"/>
    </source>
</evidence>
<comment type="subcellular location">
    <subcellularLocation>
        <location evidence="1">Secreted</location>
    </subcellularLocation>
</comment>
<accession>A0A1W9YWW0</accession>